<protein>
    <submittedName>
        <fullName evidence="1">Uncharacterized protein</fullName>
    </submittedName>
</protein>
<gene>
    <name evidence="1" type="ORF">RMAR00112_LOCUS23144</name>
</gene>
<name>A0A7S2ZYZ0_9RHOD</name>
<proteinExistence type="predicted"/>
<organism evidence="1">
    <name type="scientific">Rhodosorus marinus</name>
    <dbReference type="NCBI Taxonomy" id="101924"/>
    <lineage>
        <taxon>Eukaryota</taxon>
        <taxon>Rhodophyta</taxon>
        <taxon>Stylonematophyceae</taxon>
        <taxon>Stylonematales</taxon>
        <taxon>Stylonemataceae</taxon>
        <taxon>Rhodosorus</taxon>
    </lineage>
</organism>
<dbReference type="AlphaFoldDB" id="A0A7S2ZYZ0"/>
<sequence>MTAAVFGMSGDVVRKRLREEEDSFDLACTLLGNLRRGVEDSVMASSKPVAARGTKTVMRSVKSAKKTDVRPVFVSESARIFFRNGHLVSEPLDKEEAGVLVEDDGDIAWNEFLRVKKSAFNI</sequence>
<evidence type="ECO:0000313" key="1">
    <source>
        <dbReference type="EMBL" id="CAE0055114.1"/>
    </source>
</evidence>
<dbReference type="EMBL" id="HBHW01029941">
    <property type="protein sequence ID" value="CAE0055114.1"/>
    <property type="molecule type" value="Transcribed_RNA"/>
</dbReference>
<accession>A0A7S2ZYZ0</accession>
<reference evidence="1" key="1">
    <citation type="submission" date="2021-01" db="EMBL/GenBank/DDBJ databases">
        <authorList>
            <person name="Corre E."/>
            <person name="Pelletier E."/>
            <person name="Niang G."/>
            <person name="Scheremetjew M."/>
            <person name="Finn R."/>
            <person name="Kale V."/>
            <person name="Holt S."/>
            <person name="Cochrane G."/>
            <person name="Meng A."/>
            <person name="Brown T."/>
            <person name="Cohen L."/>
        </authorList>
    </citation>
    <scope>NUCLEOTIDE SEQUENCE</scope>
    <source>
        <strain evidence="1">CCMP 769</strain>
    </source>
</reference>